<dbReference type="InterPro" id="IPR038378">
    <property type="entry name" value="MHB_sf"/>
</dbReference>
<dbReference type="Pfam" id="PF16525">
    <property type="entry name" value="MHB"/>
    <property type="match status" value="1"/>
</dbReference>
<keyword evidence="4" id="KW-1185">Reference proteome</keyword>
<evidence type="ECO:0000259" key="2">
    <source>
        <dbReference type="Pfam" id="PF16525"/>
    </source>
</evidence>
<dbReference type="GO" id="GO:0020037">
    <property type="term" value="F:heme binding"/>
    <property type="evidence" value="ECO:0007669"/>
    <property type="project" value="InterPro"/>
</dbReference>
<dbReference type="AlphaFoldDB" id="A0A448IA07"/>
<protein>
    <submittedName>
        <fullName evidence="3">Membrane protein</fullName>
    </submittedName>
</protein>
<dbReference type="InterPro" id="IPR032407">
    <property type="entry name" value="MHB"/>
</dbReference>
<reference evidence="3 4" key="1">
    <citation type="submission" date="2018-12" db="EMBL/GenBank/DDBJ databases">
        <authorList>
            <consortium name="Pathogen Informatics"/>
        </authorList>
    </citation>
    <scope>NUCLEOTIDE SEQUENCE [LARGE SCALE GENOMIC DNA]</scope>
    <source>
        <strain evidence="3 4">NCTC10485</strain>
    </source>
</reference>
<dbReference type="RefSeq" id="WP_126334931.1">
    <property type="nucleotide sequence ID" value="NZ_AP022604.1"/>
</dbReference>
<organism evidence="3 4">
    <name type="scientific">Mycolicibacterium chitae</name>
    <name type="common">Mycobacterium chitae</name>
    <dbReference type="NCBI Taxonomy" id="1792"/>
    <lineage>
        <taxon>Bacteria</taxon>
        <taxon>Bacillati</taxon>
        <taxon>Actinomycetota</taxon>
        <taxon>Actinomycetes</taxon>
        <taxon>Mycobacteriales</taxon>
        <taxon>Mycobacteriaceae</taxon>
        <taxon>Mycolicibacterium</taxon>
    </lineage>
</organism>
<dbReference type="OrthoDB" id="7448035at2"/>
<gene>
    <name evidence="3" type="ORF">NCTC10485_03540</name>
</gene>
<dbReference type="Gene3D" id="1.20.20.20">
    <property type="entry name" value="Haemophore, haem-binding domain"/>
    <property type="match status" value="1"/>
</dbReference>
<feature type="domain" description="Haemophore haem-binding" evidence="2">
    <location>
        <begin position="35"/>
        <end position="111"/>
    </location>
</feature>
<name>A0A448IA07_MYCCI</name>
<keyword evidence="1" id="KW-0732">Signal</keyword>
<proteinExistence type="predicted"/>
<feature type="chain" id="PRO_5019414895" evidence="1">
    <location>
        <begin position="28"/>
        <end position="116"/>
    </location>
</feature>
<accession>A0A448IA07</accession>
<sequence length="116" mass="12353">MSVFVRSAVAAAFAAGMLLTAAPAAFAEDPPPPPPNCSVGDMTGIMSGVSASMSAYMFTHPPVNAFFTSLKGQPKEQRTEQISSYLDANPQVRNELTAIRQPMMDFRARCGVPLTD</sequence>
<evidence type="ECO:0000256" key="1">
    <source>
        <dbReference type="SAM" id="SignalP"/>
    </source>
</evidence>
<evidence type="ECO:0000313" key="4">
    <source>
        <dbReference type="Proteomes" id="UP000282551"/>
    </source>
</evidence>
<evidence type="ECO:0000313" key="3">
    <source>
        <dbReference type="EMBL" id="VEG49233.1"/>
    </source>
</evidence>
<dbReference type="EMBL" id="LR134355">
    <property type="protein sequence ID" value="VEG49233.1"/>
    <property type="molecule type" value="Genomic_DNA"/>
</dbReference>
<dbReference type="NCBIfam" id="TIGR04529">
    <property type="entry name" value="MTB_hemophore"/>
    <property type="match status" value="1"/>
</dbReference>
<dbReference type="Proteomes" id="UP000282551">
    <property type="component" value="Chromosome"/>
</dbReference>
<feature type="signal peptide" evidence="1">
    <location>
        <begin position="1"/>
        <end position="27"/>
    </location>
</feature>